<name>A0A6P5ZPB9_DURZI</name>
<evidence type="ECO:0000256" key="3">
    <source>
        <dbReference type="ARBA" id="ARBA00023239"/>
    </source>
</evidence>
<dbReference type="SUPFAM" id="SSF55895">
    <property type="entry name" value="Ribonuclease Rh-like"/>
    <property type="match status" value="1"/>
</dbReference>
<keyword evidence="2" id="KW-0378">Hydrolase</keyword>
<dbReference type="PANTHER" id="PTHR11240:SF84">
    <property type="entry name" value="RIBONUCLEASE 1-LIKE"/>
    <property type="match status" value="1"/>
</dbReference>
<keyword evidence="2" id="KW-0540">Nuclease</keyword>
<dbReference type="PROSITE" id="PS00530">
    <property type="entry name" value="RNASE_T2_1"/>
    <property type="match status" value="1"/>
</dbReference>
<dbReference type="Proteomes" id="UP000515121">
    <property type="component" value="Unplaced"/>
</dbReference>
<organism evidence="5 6">
    <name type="scientific">Durio zibethinus</name>
    <name type="common">Durian</name>
    <dbReference type="NCBI Taxonomy" id="66656"/>
    <lineage>
        <taxon>Eukaryota</taxon>
        <taxon>Viridiplantae</taxon>
        <taxon>Streptophyta</taxon>
        <taxon>Embryophyta</taxon>
        <taxon>Tracheophyta</taxon>
        <taxon>Spermatophyta</taxon>
        <taxon>Magnoliopsida</taxon>
        <taxon>eudicotyledons</taxon>
        <taxon>Gunneridae</taxon>
        <taxon>Pentapetalae</taxon>
        <taxon>rosids</taxon>
        <taxon>malvids</taxon>
        <taxon>Malvales</taxon>
        <taxon>Malvaceae</taxon>
        <taxon>Helicteroideae</taxon>
        <taxon>Durio</taxon>
    </lineage>
</organism>
<keyword evidence="5" id="KW-1185">Reference proteome</keyword>
<dbReference type="AlphaFoldDB" id="A0A6P5ZPB9"/>
<dbReference type="PANTHER" id="PTHR11240">
    <property type="entry name" value="RIBONUCLEASE T2"/>
    <property type="match status" value="1"/>
</dbReference>
<dbReference type="InterPro" id="IPR018188">
    <property type="entry name" value="RNase_T2_His_AS_1"/>
</dbReference>
<evidence type="ECO:0000256" key="2">
    <source>
        <dbReference type="ARBA" id="ARBA00022722"/>
    </source>
</evidence>
<protein>
    <submittedName>
        <fullName evidence="6">Ribonuclease MC-like</fullName>
    </submittedName>
</protein>
<evidence type="ECO:0000313" key="6">
    <source>
        <dbReference type="RefSeq" id="XP_022754211.1"/>
    </source>
</evidence>
<dbReference type="InterPro" id="IPR001568">
    <property type="entry name" value="RNase_T2-like"/>
</dbReference>
<dbReference type="OrthoDB" id="1001880at2759"/>
<keyword evidence="3" id="KW-0456">Lyase</keyword>
<dbReference type="Gene3D" id="3.90.730.10">
    <property type="entry name" value="Ribonuclease T2-like"/>
    <property type="match status" value="1"/>
</dbReference>
<evidence type="ECO:0000256" key="1">
    <source>
        <dbReference type="ARBA" id="ARBA00007469"/>
    </source>
</evidence>
<dbReference type="GO" id="GO:0033897">
    <property type="term" value="F:ribonuclease T2 activity"/>
    <property type="evidence" value="ECO:0007669"/>
    <property type="project" value="InterPro"/>
</dbReference>
<dbReference type="KEGG" id="dzi:111302686"/>
<comment type="similarity">
    <text evidence="1 4">Belongs to the RNase T2 family.</text>
</comment>
<dbReference type="GeneID" id="111302686"/>
<gene>
    <name evidence="6" type="primary">LOC111302686</name>
</gene>
<reference evidence="6" key="1">
    <citation type="submission" date="2025-08" db="UniProtKB">
        <authorList>
            <consortium name="RefSeq"/>
        </authorList>
    </citation>
    <scope>IDENTIFICATION</scope>
    <source>
        <tissue evidence="6">Fruit stalk</tissue>
    </source>
</reference>
<accession>A0A6P5ZPB9</accession>
<dbReference type="RefSeq" id="XP_022754211.1">
    <property type="nucleotide sequence ID" value="XM_022898476.1"/>
</dbReference>
<dbReference type="Pfam" id="PF00445">
    <property type="entry name" value="Ribonuclease_T2"/>
    <property type="match status" value="1"/>
</dbReference>
<dbReference type="GO" id="GO:0006401">
    <property type="term" value="P:RNA catabolic process"/>
    <property type="evidence" value="ECO:0007669"/>
    <property type="project" value="TreeGrafter"/>
</dbReference>
<evidence type="ECO:0000313" key="5">
    <source>
        <dbReference type="Proteomes" id="UP000515121"/>
    </source>
</evidence>
<dbReference type="InterPro" id="IPR036430">
    <property type="entry name" value="RNase_T2-like_sf"/>
</dbReference>
<dbReference type="GO" id="GO:0005576">
    <property type="term" value="C:extracellular region"/>
    <property type="evidence" value="ECO:0007669"/>
    <property type="project" value="TreeGrafter"/>
</dbReference>
<proteinExistence type="inferred from homology"/>
<evidence type="ECO:0000256" key="4">
    <source>
        <dbReference type="RuleBase" id="RU004328"/>
    </source>
</evidence>
<dbReference type="GO" id="GO:0003723">
    <property type="term" value="F:RNA binding"/>
    <property type="evidence" value="ECO:0007669"/>
    <property type="project" value="InterPro"/>
</dbReference>
<sequence length="252" mass="28481">MVTAVVACVSAWFGLNLQPVPLNALRLQRQFATLTSPRMPKKVPTPFCFYKLSLQWPPAACNSGDMTCKAPIPKKFTIHGLWPQNSHDKPVPPYNQSNPCTSVEPTPAKNLSNELELILNDLNSVWPNLKDSRKNLKFWKQEWTKHGMCSDFPNRPRDYFNSTVLLRNCYDPVMELTPGSNYTVQQVAAAVQSAVGACPEIACNRDQVNKTLQLWEIRLCYKRTMPPKMVQNCPKCFSGECQSLTDSITFPN</sequence>